<organism evidence="1 2">
    <name type="scientific">Candidatus Scatomorpha pullistercoris</name>
    <dbReference type="NCBI Taxonomy" id="2840929"/>
    <lineage>
        <taxon>Bacteria</taxon>
        <taxon>Bacillati</taxon>
        <taxon>Bacillota</taxon>
        <taxon>Clostridia</taxon>
        <taxon>Eubacteriales</taxon>
        <taxon>Candidatus Scatomorpha</taxon>
    </lineage>
</organism>
<comment type="caution">
    <text evidence="1">The sequence shown here is derived from an EMBL/GenBank/DDBJ whole genome shotgun (WGS) entry which is preliminary data.</text>
</comment>
<proteinExistence type="predicted"/>
<reference evidence="1" key="2">
    <citation type="journal article" date="2021" name="PeerJ">
        <title>Extensive microbial diversity within the chicken gut microbiome revealed by metagenomics and culture.</title>
        <authorList>
            <person name="Gilroy R."/>
            <person name="Ravi A."/>
            <person name="Getino M."/>
            <person name="Pursley I."/>
            <person name="Horton D.L."/>
            <person name="Alikhan N.F."/>
            <person name="Baker D."/>
            <person name="Gharbi K."/>
            <person name="Hall N."/>
            <person name="Watson M."/>
            <person name="Adriaenssens E.M."/>
            <person name="Foster-Nyarko E."/>
            <person name="Jarju S."/>
            <person name="Secka A."/>
            <person name="Antonio M."/>
            <person name="Oren A."/>
            <person name="Chaudhuri R.R."/>
            <person name="La Ragione R."/>
            <person name="Hildebrand F."/>
            <person name="Pallen M.J."/>
        </authorList>
    </citation>
    <scope>NUCLEOTIDE SEQUENCE</scope>
    <source>
        <strain evidence="1">ChiHecec3B27-6122</strain>
    </source>
</reference>
<dbReference type="Proteomes" id="UP000886876">
    <property type="component" value="Unassembled WGS sequence"/>
</dbReference>
<dbReference type="InterPro" id="IPR043740">
    <property type="entry name" value="DUF5685"/>
</dbReference>
<dbReference type="AlphaFoldDB" id="A0A9D1K819"/>
<protein>
    <submittedName>
        <fullName evidence="1">Uncharacterized protein</fullName>
    </submittedName>
</protein>
<dbReference type="EMBL" id="DVJS01000142">
    <property type="protein sequence ID" value="HIS97468.1"/>
    <property type="molecule type" value="Genomic_DNA"/>
</dbReference>
<name>A0A9D1K819_9FIRM</name>
<evidence type="ECO:0000313" key="2">
    <source>
        <dbReference type="Proteomes" id="UP000886876"/>
    </source>
</evidence>
<sequence length="283" mass="32730">MFGYVIANKDIMTEEQEARYRACYCGLCHALHRRHGSLSRVTLTYDMTFLVLLLNSMYEPEEAEGSSRCVMHPVRRHDWVSSWVTEYAADMNLALAYLKCMDDWKDERRFTSRCEAAVLSEEYFYVTQKYPEKCKFINDCLDELSEIERRGETDPDAGARCFGRLMGEIFAEGPDRLWSERLRLFGQELGEFIYIMDAVLDLEGDRAAGRYNPVAAYATGKTEDDLRYTLTMLIGECAAVFERLPVVRDADIMRNILYSGVWLRYNAEMARRHGEEGGRPVES</sequence>
<accession>A0A9D1K819</accession>
<evidence type="ECO:0000313" key="1">
    <source>
        <dbReference type="EMBL" id="HIS97468.1"/>
    </source>
</evidence>
<gene>
    <name evidence="1" type="ORF">IAD42_05780</name>
</gene>
<reference evidence="1" key="1">
    <citation type="submission" date="2020-10" db="EMBL/GenBank/DDBJ databases">
        <authorList>
            <person name="Gilroy R."/>
        </authorList>
    </citation>
    <scope>NUCLEOTIDE SEQUENCE</scope>
    <source>
        <strain evidence="1">ChiHecec3B27-6122</strain>
    </source>
</reference>
<dbReference type="Pfam" id="PF18937">
    <property type="entry name" value="DUF5685"/>
    <property type="match status" value="1"/>
</dbReference>